<dbReference type="Gene3D" id="1.25.40.10">
    <property type="entry name" value="Tetratricopeptide repeat domain"/>
    <property type="match status" value="1"/>
</dbReference>
<sequence length="617" mass="69970">MRELSRQIQKSLVIWQNLFLIPLLLTPLLSLYIQPFIEFNDLYFLNIKAHFFNVTPPLFVVLFFTYAVVYKITLHINRIDFLLLAYGLYSYLNYAVLGYGYNEILITFLLSIAIALLLKQLFSQSQFGIYIQYGCFLLLIFLGLFEVVNGELQLMGVKPSHHKLFNLTGTFMNPGPYAIFLSPVFILSLAIILFPPTQPVLSKLLVITSWFSLVAISCILPATQSRSAWIGTFAGSLLVVYLKYKTEFWALYAKTKIAARLGIGIAISLLLTTGSVLLYHYKPESVDGRALVWRIGSGLFNQNIVFGIGFEQFKANFGHLQSEFIESHLNDPSLIERADYVPYTFNDYLQILIENGLVGLALFGILLILTFRKGFQQIRTESPFLIGSMGALVSLGIAGFFSYPFEVPIIWFIFLFFISIISFLSKDKTIFVSGQSFHLKLIAVVAIYLMILVLKNEIHLIKAQANWRNARNLLSSRAYKKSEEAYRETLTELPDRPGALLGYGKALYMTGKFAQSATVLEKASTRISDPFLYINLGNTYLKLNRVNESEKAYKKAILIIPNRLYPRYLLAKMYQQTGNLASAKTVADHIVKMPVPVSSPASRQILDEMKKLRIKTN</sequence>
<feature type="transmembrane region" description="Helical" evidence="6">
    <location>
        <begin position="129"/>
        <end position="148"/>
    </location>
</feature>
<keyword evidence="5" id="KW-0802">TPR repeat</keyword>
<dbReference type="EMBL" id="RQJO01000016">
    <property type="protein sequence ID" value="RRA98044.1"/>
    <property type="molecule type" value="Genomic_DNA"/>
</dbReference>
<dbReference type="SUPFAM" id="SSF48452">
    <property type="entry name" value="TPR-like"/>
    <property type="match status" value="1"/>
</dbReference>
<feature type="repeat" description="TPR" evidence="5">
    <location>
        <begin position="530"/>
        <end position="563"/>
    </location>
</feature>
<gene>
    <name evidence="8" type="ORF">EHT25_30710</name>
</gene>
<evidence type="ECO:0000259" key="7">
    <source>
        <dbReference type="Pfam" id="PF04932"/>
    </source>
</evidence>
<dbReference type="GO" id="GO:0016020">
    <property type="term" value="C:membrane"/>
    <property type="evidence" value="ECO:0007669"/>
    <property type="project" value="UniProtKB-SubCell"/>
</dbReference>
<evidence type="ECO:0000256" key="3">
    <source>
        <dbReference type="ARBA" id="ARBA00022989"/>
    </source>
</evidence>
<comment type="subcellular location">
    <subcellularLocation>
        <location evidence="1">Membrane</location>
        <topology evidence="1">Multi-pass membrane protein</topology>
    </subcellularLocation>
</comment>
<comment type="caution">
    <text evidence="8">The sequence shown here is derived from an EMBL/GenBank/DDBJ whole genome shotgun (WGS) entry which is preliminary data.</text>
</comment>
<reference evidence="8 9" key="1">
    <citation type="submission" date="2018-11" db="EMBL/GenBank/DDBJ databases">
        <authorList>
            <person name="Zhou Z."/>
            <person name="Wang G."/>
        </authorList>
    </citation>
    <scope>NUCLEOTIDE SEQUENCE [LARGE SCALE GENOMIC DNA]</scope>
    <source>
        <strain evidence="8 9">KCTC52004</strain>
    </source>
</reference>
<evidence type="ECO:0000256" key="2">
    <source>
        <dbReference type="ARBA" id="ARBA00022692"/>
    </source>
</evidence>
<feature type="domain" description="O-antigen ligase-related" evidence="7">
    <location>
        <begin position="212"/>
        <end position="363"/>
    </location>
</feature>
<proteinExistence type="predicted"/>
<feature type="transmembrane region" description="Helical" evidence="6">
    <location>
        <begin position="81"/>
        <end position="98"/>
    </location>
</feature>
<dbReference type="Proteomes" id="UP000271925">
    <property type="component" value="Unassembled WGS sequence"/>
</dbReference>
<feature type="transmembrane region" description="Helical" evidence="6">
    <location>
        <begin position="49"/>
        <end position="69"/>
    </location>
</feature>
<feature type="transmembrane region" description="Helical" evidence="6">
    <location>
        <begin position="104"/>
        <end position="122"/>
    </location>
</feature>
<accession>A0A3P1BAL7</accession>
<feature type="transmembrane region" description="Helical" evidence="6">
    <location>
        <begin position="257"/>
        <end position="281"/>
    </location>
</feature>
<dbReference type="Pfam" id="PF13181">
    <property type="entry name" value="TPR_8"/>
    <property type="match status" value="1"/>
</dbReference>
<name>A0A3P1BAL7_9BACT</name>
<dbReference type="PROSITE" id="PS50005">
    <property type="entry name" value="TPR"/>
    <property type="match status" value="1"/>
</dbReference>
<feature type="transmembrane region" description="Helical" evidence="6">
    <location>
        <begin position="383"/>
        <end position="403"/>
    </location>
</feature>
<feature type="transmembrane region" description="Helical" evidence="6">
    <location>
        <begin position="437"/>
        <end position="454"/>
    </location>
</feature>
<dbReference type="InterPro" id="IPR019734">
    <property type="entry name" value="TPR_rpt"/>
</dbReference>
<dbReference type="SMART" id="SM00028">
    <property type="entry name" value="TPR"/>
    <property type="match status" value="1"/>
</dbReference>
<dbReference type="Pfam" id="PF04932">
    <property type="entry name" value="Wzy_C"/>
    <property type="match status" value="1"/>
</dbReference>
<organism evidence="8 9">
    <name type="scientific">Larkinella rosea</name>
    <dbReference type="NCBI Taxonomy" id="2025312"/>
    <lineage>
        <taxon>Bacteria</taxon>
        <taxon>Pseudomonadati</taxon>
        <taxon>Bacteroidota</taxon>
        <taxon>Cytophagia</taxon>
        <taxon>Cytophagales</taxon>
        <taxon>Spirosomataceae</taxon>
        <taxon>Larkinella</taxon>
    </lineage>
</organism>
<keyword evidence="9" id="KW-1185">Reference proteome</keyword>
<feature type="transmembrane region" description="Helical" evidence="6">
    <location>
        <begin position="409"/>
        <end position="425"/>
    </location>
</feature>
<dbReference type="OrthoDB" id="1454576at2"/>
<evidence type="ECO:0000256" key="4">
    <source>
        <dbReference type="ARBA" id="ARBA00023136"/>
    </source>
</evidence>
<dbReference type="InterPro" id="IPR011990">
    <property type="entry name" value="TPR-like_helical_dom_sf"/>
</dbReference>
<keyword evidence="3 6" id="KW-1133">Transmembrane helix</keyword>
<evidence type="ECO:0000256" key="6">
    <source>
        <dbReference type="SAM" id="Phobius"/>
    </source>
</evidence>
<protein>
    <submittedName>
        <fullName evidence="8">Tetratricopeptide repeat protein</fullName>
    </submittedName>
</protein>
<feature type="transmembrane region" description="Helical" evidence="6">
    <location>
        <begin position="175"/>
        <end position="194"/>
    </location>
</feature>
<keyword evidence="4 6" id="KW-0472">Membrane</keyword>
<dbReference type="AlphaFoldDB" id="A0A3P1BAL7"/>
<dbReference type="PANTHER" id="PTHR37422:SF13">
    <property type="entry name" value="LIPOPOLYSACCHARIDE BIOSYNTHESIS PROTEIN PA4999-RELATED"/>
    <property type="match status" value="1"/>
</dbReference>
<feature type="transmembrane region" description="Helical" evidence="6">
    <location>
        <begin position="201"/>
        <end position="222"/>
    </location>
</feature>
<dbReference type="InterPro" id="IPR051533">
    <property type="entry name" value="WaaL-like"/>
</dbReference>
<evidence type="ECO:0000256" key="5">
    <source>
        <dbReference type="PROSITE-ProRule" id="PRU00339"/>
    </source>
</evidence>
<evidence type="ECO:0000256" key="1">
    <source>
        <dbReference type="ARBA" id="ARBA00004141"/>
    </source>
</evidence>
<keyword evidence="2 6" id="KW-0812">Transmembrane</keyword>
<feature type="transmembrane region" description="Helical" evidence="6">
    <location>
        <begin position="12"/>
        <end position="37"/>
    </location>
</feature>
<evidence type="ECO:0000313" key="9">
    <source>
        <dbReference type="Proteomes" id="UP000271925"/>
    </source>
</evidence>
<dbReference type="InterPro" id="IPR007016">
    <property type="entry name" value="O-antigen_ligase-rel_domated"/>
</dbReference>
<feature type="transmembrane region" description="Helical" evidence="6">
    <location>
        <begin position="228"/>
        <end position="245"/>
    </location>
</feature>
<feature type="transmembrane region" description="Helical" evidence="6">
    <location>
        <begin position="348"/>
        <end position="371"/>
    </location>
</feature>
<dbReference type="PANTHER" id="PTHR37422">
    <property type="entry name" value="TEICHURONIC ACID BIOSYNTHESIS PROTEIN TUAE"/>
    <property type="match status" value="1"/>
</dbReference>
<evidence type="ECO:0000313" key="8">
    <source>
        <dbReference type="EMBL" id="RRA98044.1"/>
    </source>
</evidence>